<dbReference type="Gene3D" id="1.10.630.10">
    <property type="entry name" value="Cytochrome P450"/>
    <property type="match status" value="1"/>
</dbReference>
<evidence type="ECO:0000256" key="7">
    <source>
        <dbReference type="ARBA" id="ARBA00022723"/>
    </source>
</evidence>
<name>A0A0W0G6S8_MONRR</name>
<evidence type="ECO:0000256" key="14">
    <source>
        <dbReference type="PROSITE-ProRule" id="PRU00094"/>
    </source>
</evidence>
<evidence type="ECO:0000256" key="13">
    <source>
        <dbReference type="PIRSR" id="PIRSR602401-1"/>
    </source>
</evidence>
<comment type="caution">
    <text evidence="17">The sequence shown here is derived from an EMBL/GenBank/DDBJ whole genome shotgun (WGS) entry which is preliminary data.</text>
</comment>
<evidence type="ECO:0000256" key="8">
    <source>
        <dbReference type="ARBA" id="ARBA00022989"/>
    </source>
</evidence>
<comment type="subcellular location">
    <subcellularLocation>
        <location evidence="2">Membrane</location>
    </subcellularLocation>
</comment>
<dbReference type="PRINTS" id="PR00463">
    <property type="entry name" value="EP450I"/>
</dbReference>
<dbReference type="InterPro" id="IPR036396">
    <property type="entry name" value="Cyt_P450_sf"/>
</dbReference>
<dbReference type="PROSITE" id="PS50114">
    <property type="entry name" value="GATA_ZN_FINGER_2"/>
    <property type="match status" value="1"/>
</dbReference>
<evidence type="ECO:0000256" key="15">
    <source>
        <dbReference type="SAM" id="MobiDB-lite"/>
    </source>
</evidence>
<keyword evidence="14" id="KW-0862">Zinc</keyword>
<feature type="compositionally biased region" description="Basic and acidic residues" evidence="15">
    <location>
        <begin position="844"/>
        <end position="853"/>
    </location>
</feature>
<dbReference type="AlphaFoldDB" id="A0A0W0G6S8"/>
<dbReference type="PANTHER" id="PTHR24305">
    <property type="entry name" value="CYTOCHROME P450"/>
    <property type="match status" value="1"/>
</dbReference>
<evidence type="ECO:0000256" key="2">
    <source>
        <dbReference type="ARBA" id="ARBA00004370"/>
    </source>
</evidence>
<keyword evidence="12" id="KW-0472">Membrane</keyword>
<evidence type="ECO:0000256" key="5">
    <source>
        <dbReference type="ARBA" id="ARBA00022617"/>
    </source>
</evidence>
<evidence type="ECO:0000256" key="11">
    <source>
        <dbReference type="ARBA" id="ARBA00023033"/>
    </source>
</evidence>
<reference evidence="17 18" key="1">
    <citation type="submission" date="2015-12" db="EMBL/GenBank/DDBJ databases">
        <title>Draft genome sequence of Moniliophthora roreri, the causal agent of frosty pod rot of cacao.</title>
        <authorList>
            <person name="Aime M.C."/>
            <person name="Diaz-Valderrama J.R."/>
            <person name="Kijpornyongpan T."/>
            <person name="Phillips-Mora W."/>
        </authorList>
    </citation>
    <scope>NUCLEOTIDE SEQUENCE [LARGE SCALE GENOMIC DNA]</scope>
    <source>
        <strain evidence="17 18">MCA 2952</strain>
    </source>
</reference>
<keyword evidence="7 13" id="KW-0479">Metal-binding</keyword>
<dbReference type="Pfam" id="PF00320">
    <property type="entry name" value="GATA"/>
    <property type="match status" value="1"/>
</dbReference>
<protein>
    <submittedName>
        <fullName evidence="17">Putative cytochrome P450</fullName>
    </submittedName>
</protein>
<evidence type="ECO:0000256" key="6">
    <source>
        <dbReference type="ARBA" id="ARBA00022692"/>
    </source>
</evidence>
<dbReference type="InterPro" id="IPR002401">
    <property type="entry name" value="Cyt_P450_E_grp-I"/>
</dbReference>
<dbReference type="Gene3D" id="3.30.50.10">
    <property type="entry name" value="Erythroid Transcription Factor GATA-1, subunit A"/>
    <property type="match status" value="1"/>
</dbReference>
<dbReference type="EMBL" id="LATX01000972">
    <property type="protein sequence ID" value="KTB44209.1"/>
    <property type="molecule type" value="Genomic_DNA"/>
</dbReference>
<evidence type="ECO:0000313" key="17">
    <source>
        <dbReference type="EMBL" id="KTB44209.1"/>
    </source>
</evidence>
<dbReference type="InterPro" id="IPR013088">
    <property type="entry name" value="Znf_NHR/GATA"/>
</dbReference>
<sequence>MSLLIQAVTALVTAYTIYWVFRSISEYKRVHSDLGDIQSFLTLLPNESDFSNVLATNETFVLGNSQFLIKKHKIYAKSGWDVSAAVSLWPRVRATFTIADPKLLQEIGTQRALFPKATQKYDALNFYGPNIVSTEGEQWKLYRKVASPAFSERNNRLVWDESVITVMSYLEEDWMWKETVASDNFLVPCLQASCLSCLVVFPTNMLNQLGLRVISAAGFGKRLGWKKDHLVPPGHQLSFEETFQIVSKDIFIKLVVPDWIPSITEKIRKVRLAFDELKMYMQDMINEARVSDAAREKDDLFSNLLKANDIAEGEEGRKLDDSELIGNTFMFLLAGHEARFSSTASHTLSFAFALLALYQDEQEKLYQHILSVCPKEIPTYDDAPKLTRSLAVIYETLRLFPSAIVIPKETSEDTSFRLSRSDGKEVKNIALAKGTQIILHSHGVHYNPRYWKDPYDFRPERFLDPNWPRDAYIPFSVGARSCIGRRFSEIESVAILSVMIKHYRVRILDEERFKDETFEQKKERVLNAQWGITLTPTRVPLTFTRRVEVDLSPPSPAPALRLPTPPPQAPVIDPALTGEEREKLPPKRRRPPSSGSDDGQAPEEPEGDSEKEAEEKEREGSEVEGYSVPPSHPYHSNSADRSTLPPPYPYPPPGNHLPHPYLPPPLPMPGSLHQDKYSPPHDGYRRLSPPPPIATLPHSGGSTPDIEHRSRSGSHGHRSYPYPPHPAYYPPPVHRYDGHPHPHEPYAYPPQHPHPYPPPPPPRDYPPPHPGHSPHITPSSVPYPLPGHPAQAIVYTEDAATKLSDRVRRRCFNCCTTDTSTWRRSNLSPGKVLCNKCGLFERTHSRPRPDQFPHKRGPLATSALGRSERSPPAGIPPLPPGHHTGSGSLPSPATTGSPALPPPLPPPGSLASSSPASHHTQLPPPRGLPVPNGVDLPPITGSPYQSHYPHLHAPASDKGEKTTLPAIGSWHSEQANGTSSSSPHLSRRSTLDGPSPHVSPKLEVITKRGEEDGDRR</sequence>
<evidence type="ECO:0000259" key="16">
    <source>
        <dbReference type="PROSITE" id="PS50114"/>
    </source>
</evidence>
<dbReference type="InterPro" id="IPR050121">
    <property type="entry name" value="Cytochrome_P450_monoxygenase"/>
</dbReference>
<dbReference type="GO" id="GO:0004497">
    <property type="term" value="F:monooxygenase activity"/>
    <property type="evidence" value="ECO:0007669"/>
    <property type="project" value="UniProtKB-KW"/>
</dbReference>
<dbReference type="GO" id="GO:0006355">
    <property type="term" value="P:regulation of DNA-templated transcription"/>
    <property type="evidence" value="ECO:0007669"/>
    <property type="project" value="InterPro"/>
</dbReference>
<dbReference type="CDD" id="cd00202">
    <property type="entry name" value="ZnF_GATA"/>
    <property type="match status" value="1"/>
</dbReference>
<evidence type="ECO:0000256" key="1">
    <source>
        <dbReference type="ARBA" id="ARBA00001971"/>
    </source>
</evidence>
<keyword evidence="10 13" id="KW-0408">Iron</keyword>
<dbReference type="eggNOG" id="KOG0158">
    <property type="taxonomic scope" value="Eukaryota"/>
</dbReference>
<dbReference type="SMART" id="SM00401">
    <property type="entry name" value="ZnF_GATA"/>
    <property type="match status" value="1"/>
</dbReference>
<feature type="compositionally biased region" description="Basic and acidic residues" evidence="15">
    <location>
        <begin position="1004"/>
        <end position="1016"/>
    </location>
</feature>
<feature type="compositionally biased region" description="Basic and acidic residues" evidence="15">
    <location>
        <begin position="608"/>
        <end position="621"/>
    </location>
</feature>
<feature type="compositionally biased region" description="Pro residues" evidence="15">
    <location>
        <begin position="644"/>
        <end position="668"/>
    </location>
</feature>
<keyword evidence="9" id="KW-0560">Oxidoreductase</keyword>
<keyword evidence="8" id="KW-1133">Transmembrane helix</keyword>
<dbReference type="GO" id="GO:0008270">
    <property type="term" value="F:zinc ion binding"/>
    <property type="evidence" value="ECO:0007669"/>
    <property type="project" value="UniProtKB-KW"/>
</dbReference>
<dbReference type="GO" id="GO:0043565">
    <property type="term" value="F:sequence-specific DNA binding"/>
    <property type="evidence" value="ECO:0007669"/>
    <property type="project" value="InterPro"/>
</dbReference>
<comment type="pathway">
    <text evidence="3">Secondary metabolite biosynthesis; terpenoid biosynthesis.</text>
</comment>
<dbReference type="GO" id="GO:0020037">
    <property type="term" value="F:heme binding"/>
    <property type="evidence" value="ECO:0007669"/>
    <property type="project" value="InterPro"/>
</dbReference>
<evidence type="ECO:0000256" key="9">
    <source>
        <dbReference type="ARBA" id="ARBA00023002"/>
    </source>
</evidence>
<keyword evidence="6" id="KW-0812">Transmembrane</keyword>
<feature type="domain" description="GATA-type" evidence="16">
    <location>
        <begin position="805"/>
        <end position="862"/>
    </location>
</feature>
<dbReference type="GO" id="GO:0016705">
    <property type="term" value="F:oxidoreductase activity, acting on paired donors, with incorporation or reduction of molecular oxygen"/>
    <property type="evidence" value="ECO:0007669"/>
    <property type="project" value="InterPro"/>
</dbReference>
<keyword evidence="14" id="KW-0863">Zinc-finger</keyword>
<feature type="binding site" description="axial binding residue" evidence="13">
    <location>
        <position position="482"/>
    </location>
    <ligand>
        <name>heme</name>
        <dbReference type="ChEBI" id="CHEBI:30413"/>
    </ligand>
    <ligandPart>
        <name>Fe</name>
        <dbReference type="ChEBI" id="CHEBI:18248"/>
    </ligandPart>
</feature>
<feature type="compositionally biased region" description="Pro residues" evidence="15">
    <location>
        <begin position="899"/>
        <end position="908"/>
    </location>
</feature>
<dbReference type="Pfam" id="PF00067">
    <property type="entry name" value="p450"/>
    <property type="match status" value="1"/>
</dbReference>
<feature type="compositionally biased region" description="Pro residues" evidence="15">
    <location>
        <begin position="721"/>
        <end position="733"/>
    </location>
</feature>
<comment type="cofactor">
    <cofactor evidence="1 13">
        <name>heme</name>
        <dbReference type="ChEBI" id="CHEBI:30413"/>
    </cofactor>
</comment>
<feature type="compositionally biased region" description="Basic and acidic residues" evidence="15">
    <location>
        <begin position="673"/>
        <end position="685"/>
    </location>
</feature>
<feature type="compositionally biased region" description="Pro residues" evidence="15">
    <location>
        <begin position="747"/>
        <end position="771"/>
    </location>
</feature>
<feature type="region of interest" description="Disordered" evidence="15">
    <location>
        <begin position="550"/>
        <end position="785"/>
    </location>
</feature>
<evidence type="ECO:0000256" key="10">
    <source>
        <dbReference type="ARBA" id="ARBA00023004"/>
    </source>
</evidence>
<feature type="region of interest" description="Disordered" evidence="15">
    <location>
        <begin position="844"/>
        <end position="1016"/>
    </location>
</feature>
<organism evidence="17 18">
    <name type="scientific">Moniliophthora roreri</name>
    <name type="common">Frosty pod rot fungus</name>
    <name type="synonym">Monilia roreri</name>
    <dbReference type="NCBI Taxonomy" id="221103"/>
    <lineage>
        <taxon>Eukaryota</taxon>
        <taxon>Fungi</taxon>
        <taxon>Dikarya</taxon>
        <taxon>Basidiomycota</taxon>
        <taxon>Agaricomycotina</taxon>
        <taxon>Agaricomycetes</taxon>
        <taxon>Agaricomycetidae</taxon>
        <taxon>Agaricales</taxon>
        <taxon>Marasmiineae</taxon>
        <taxon>Marasmiaceae</taxon>
        <taxon>Moniliophthora</taxon>
    </lineage>
</organism>
<keyword evidence="5 13" id="KW-0349">Heme</keyword>
<comment type="similarity">
    <text evidence="4">Belongs to the cytochrome P450 family.</text>
</comment>
<dbReference type="PRINTS" id="PR00385">
    <property type="entry name" value="P450"/>
</dbReference>
<evidence type="ECO:0000313" key="18">
    <source>
        <dbReference type="Proteomes" id="UP000054988"/>
    </source>
</evidence>
<feature type="compositionally biased region" description="Basic and acidic residues" evidence="15">
    <location>
        <begin position="734"/>
        <end position="744"/>
    </location>
</feature>
<dbReference type="InterPro" id="IPR001128">
    <property type="entry name" value="Cyt_P450"/>
</dbReference>
<dbReference type="PROSITE" id="PS00086">
    <property type="entry name" value="CYTOCHROME_P450"/>
    <property type="match status" value="1"/>
</dbReference>
<dbReference type="InterPro" id="IPR017972">
    <property type="entry name" value="Cyt_P450_CS"/>
</dbReference>
<feature type="compositionally biased region" description="Pro residues" evidence="15">
    <location>
        <begin position="553"/>
        <end position="569"/>
    </location>
</feature>
<dbReference type="GO" id="GO:0005506">
    <property type="term" value="F:iron ion binding"/>
    <property type="evidence" value="ECO:0007669"/>
    <property type="project" value="InterPro"/>
</dbReference>
<proteinExistence type="inferred from homology"/>
<dbReference type="SUPFAM" id="SSF57716">
    <property type="entry name" value="Glucocorticoid receptor-like (DNA-binding domain)"/>
    <property type="match status" value="1"/>
</dbReference>
<dbReference type="GO" id="GO:0016020">
    <property type="term" value="C:membrane"/>
    <property type="evidence" value="ECO:0007669"/>
    <property type="project" value="UniProtKB-SubCell"/>
</dbReference>
<evidence type="ECO:0000256" key="12">
    <source>
        <dbReference type="ARBA" id="ARBA00023136"/>
    </source>
</evidence>
<dbReference type="Proteomes" id="UP000054988">
    <property type="component" value="Unassembled WGS sequence"/>
</dbReference>
<dbReference type="InterPro" id="IPR000679">
    <property type="entry name" value="Znf_GATA"/>
</dbReference>
<dbReference type="PANTHER" id="PTHR24305:SF166">
    <property type="entry name" value="CYTOCHROME P450 12A4, MITOCHONDRIAL-RELATED"/>
    <property type="match status" value="1"/>
</dbReference>
<evidence type="ECO:0000256" key="3">
    <source>
        <dbReference type="ARBA" id="ARBA00004721"/>
    </source>
</evidence>
<gene>
    <name evidence="17" type="ORF">WG66_3231</name>
</gene>
<keyword evidence="11" id="KW-0503">Monooxygenase</keyword>
<dbReference type="SUPFAM" id="SSF48264">
    <property type="entry name" value="Cytochrome P450"/>
    <property type="match status" value="1"/>
</dbReference>
<accession>A0A0W0G6S8</accession>
<evidence type="ECO:0000256" key="4">
    <source>
        <dbReference type="ARBA" id="ARBA00010617"/>
    </source>
</evidence>